<reference evidence="8" key="1">
    <citation type="journal article" date="2019" name="Int. J. Syst. Evol. Microbiol.">
        <title>The Global Catalogue of Microorganisms (GCM) 10K type strain sequencing project: providing services to taxonomists for standard genome sequencing and annotation.</title>
        <authorList>
            <consortium name="The Broad Institute Genomics Platform"/>
            <consortium name="The Broad Institute Genome Sequencing Center for Infectious Disease"/>
            <person name="Wu L."/>
            <person name="Ma J."/>
        </authorList>
    </citation>
    <scope>NUCLEOTIDE SEQUENCE [LARGE SCALE GENOMIC DNA]</scope>
    <source>
        <strain evidence="8">CCUG 36956</strain>
    </source>
</reference>
<dbReference type="Pfam" id="PF02656">
    <property type="entry name" value="DUF202"/>
    <property type="match status" value="1"/>
</dbReference>
<dbReference type="InterPro" id="IPR003807">
    <property type="entry name" value="DUF202"/>
</dbReference>
<protein>
    <submittedName>
        <fullName evidence="7">DUF202 domain-containing protein</fullName>
    </submittedName>
</protein>
<evidence type="ECO:0000256" key="1">
    <source>
        <dbReference type="ARBA" id="ARBA00004127"/>
    </source>
</evidence>
<evidence type="ECO:0000256" key="2">
    <source>
        <dbReference type="ARBA" id="ARBA00022692"/>
    </source>
</evidence>
<proteinExistence type="predicted"/>
<feature type="transmembrane region" description="Helical" evidence="5">
    <location>
        <begin position="49"/>
        <end position="68"/>
    </location>
</feature>
<sequence>MNGPELRDPGLQPERTALSWTRTSLAILGNGLLVVGRDLLVVPEKWDTATGVVCAVALAGALVVYVIGCRRGRRLVAGRGLVRAPVAIVSTACAVISLCVALLFATAVHR</sequence>
<evidence type="ECO:0000256" key="4">
    <source>
        <dbReference type="ARBA" id="ARBA00023136"/>
    </source>
</evidence>
<name>A0ABW1JNC3_9NOCA</name>
<keyword evidence="4 5" id="KW-0472">Membrane</keyword>
<feature type="domain" description="DUF202" evidence="6">
    <location>
        <begin position="8"/>
        <end position="74"/>
    </location>
</feature>
<evidence type="ECO:0000256" key="3">
    <source>
        <dbReference type="ARBA" id="ARBA00022989"/>
    </source>
</evidence>
<evidence type="ECO:0000259" key="6">
    <source>
        <dbReference type="Pfam" id="PF02656"/>
    </source>
</evidence>
<comment type="caution">
    <text evidence="7">The sequence shown here is derived from an EMBL/GenBank/DDBJ whole genome shotgun (WGS) entry which is preliminary data.</text>
</comment>
<keyword evidence="2 5" id="KW-0812">Transmembrane</keyword>
<feature type="transmembrane region" description="Helical" evidence="5">
    <location>
        <begin position="80"/>
        <end position="105"/>
    </location>
</feature>
<evidence type="ECO:0000313" key="8">
    <source>
        <dbReference type="Proteomes" id="UP001596223"/>
    </source>
</evidence>
<dbReference type="EMBL" id="JBHSQN010000002">
    <property type="protein sequence ID" value="MFC6010467.1"/>
    <property type="molecule type" value="Genomic_DNA"/>
</dbReference>
<accession>A0ABW1JNC3</accession>
<dbReference type="Proteomes" id="UP001596223">
    <property type="component" value="Unassembled WGS sequence"/>
</dbReference>
<keyword evidence="3 5" id="KW-1133">Transmembrane helix</keyword>
<keyword evidence="8" id="KW-1185">Reference proteome</keyword>
<comment type="subcellular location">
    <subcellularLocation>
        <location evidence="1">Endomembrane system</location>
        <topology evidence="1">Multi-pass membrane protein</topology>
    </subcellularLocation>
</comment>
<evidence type="ECO:0000313" key="7">
    <source>
        <dbReference type="EMBL" id="MFC6010467.1"/>
    </source>
</evidence>
<gene>
    <name evidence="7" type="ORF">ACFP3H_05345</name>
</gene>
<organism evidence="7 8">
    <name type="scientific">Nocardia lasii</name>
    <dbReference type="NCBI Taxonomy" id="1616107"/>
    <lineage>
        <taxon>Bacteria</taxon>
        <taxon>Bacillati</taxon>
        <taxon>Actinomycetota</taxon>
        <taxon>Actinomycetes</taxon>
        <taxon>Mycobacteriales</taxon>
        <taxon>Nocardiaceae</taxon>
        <taxon>Nocardia</taxon>
    </lineage>
</organism>
<evidence type="ECO:0000256" key="5">
    <source>
        <dbReference type="SAM" id="Phobius"/>
    </source>
</evidence>
<dbReference type="RefSeq" id="WP_378600423.1">
    <property type="nucleotide sequence ID" value="NZ_JBHSQN010000002.1"/>
</dbReference>